<evidence type="ECO:0000313" key="3">
    <source>
        <dbReference type="EMBL" id="KAE9987435.1"/>
    </source>
</evidence>
<keyword evidence="1" id="KW-1133">Transmembrane helix</keyword>
<keyword evidence="1" id="KW-0472">Membrane</keyword>
<evidence type="ECO:0000313" key="6">
    <source>
        <dbReference type="Proteomes" id="UP000447873"/>
    </source>
</evidence>
<protein>
    <submittedName>
        <fullName evidence="2">Uncharacterized protein</fullName>
    </submittedName>
</protein>
<evidence type="ECO:0000256" key="1">
    <source>
        <dbReference type="SAM" id="Phobius"/>
    </source>
</evidence>
<reference evidence="2 5" key="1">
    <citation type="submission" date="2019-11" db="EMBL/GenBank/DDBJ databases">
        <title>Venturia inaequalis Genome Resource.</title>
        <authorList>
            <person name="Lichtner F.J."/>
        </authorList>
    </citation>
    <scope>NUCLEOTIDE SEQUENCE [LARGE SCALE GENOMIC DNA]</scope>
    <source>
        <strain evidence="3 6">120213</strain>
        <strain evidence="2">Bline_iso_100314</strain>
        <strain evidence="4 7">DMI_063113</strain>
    </source>
</reference>
<proteinExistence type="predicted"/>
<dbReference type="Proteomes" id="UP000433883">
    <property type="component" value="Unassembled WGS sequence"/>
</dbReference>
<comment type="caution">
    <text evidence="2">The sequence shown here is derived from an EMBL/GenBank/DDBJ whole genome shotgun (WGS) entry which is preliminary data.</text>
</comment>
<evidence type="ECO:0000313" key="5">
    <source>
        <dbReference type="Proteomes" id="UP000433883"/>
    </source>
</evidence>
<gene>
    <name evidence="2" type="ORF">BLS_008042</name>
    <name evidence="4" type="ORF">EG327_011446</name>
    <name evidence="3" type="ORF">EG328_002791</name>
</gene>
<dbReference type="Proteomes" id="UP000490939">
    <property type="component" value="Unassembled WGS sequence"/>
</dbReference>
<dbReference type="EMBL" id="WNWR01000009">
    <property type="protein sequence ID" value="KAE9994344.1"/>
    <property type="molecule type" value="Genomic_DNA"/>
</dbReference>
<dbReference type="Proteomes" id="UP000447873">
    <property type="component" value="Unassembled WGS sequence"/>
</dbReference>
<feature type="transmembrane region" description="Helical" evidence="1">
    <location>
        <begin position="164"/>
        <end position="187"/>
    </location>
</feature>
<feature type="transmembrane region" description="Helical" evidence="1">
    <location>
        <begin position="126"/>
        <end position="144"/>
    </location>
</feature>
<evidence type="ECO:0000313" key="7">
    <source>
        <dbReference type="Proteomes" id="UP000490939"/>
    </source>
</evidence>
<name>A0A8H3YL94_VENIN</name>
<keyword evidence="7" id="KW-1185">Reference proteome</keyword>
<accession>A0A8H3YL94</accession>
<evidence type="ECO:0000313" key="4">
    <source>
        <dbReference type="EMBL" id="KAE9994344.1"/>
    </source>
</evidence>
<dbReference type="AlphaFoldDB" id="A0A8H3YL94"/>
<keyword evidence="1" id="KW-0812">Transmembrane</keyword>
<dbReference type="EMBL" id="WNWS01000018">
    <property type="protein sequence ID" value="KAE9987435.1"/>
    <property type="molecule type" value="Genomic_DNA"/>
</dbReference>
<organism evidence="2 5">
    <name type="scientific">Venturia inaequalis</name>
    <name type="common">Apple scab fungus</name>
    <dbReference type="NCBI Taxonomy" id="5025"/>
    <lineage>
        <taxon>Eukaryota</taxon>
        <taxon>Fungi</taxon>
        <taxon>Dikarya</taxon>
        <taxon>Ascomycota</taxon>
        <taxon>Pezizomycotina</taxon>
        <taxon>Dothideomycetes</taxon>
        <taxon>Pleosporomycetidae</taxon>
        <taxon>Venturiales</taxon>
        <taxon>Venturiaceae</taxon>
        <taxon>Venturia</taxon>
    </lineage>
</organism>
<dbReference type="EMBL" id="WNWQ01000660">
    <property type="protein sequence ID" value="KAE9964840.1"/>
    <property type="molecule type" value="Genomic_DNA"/>
</dbReference>
<evidence type="ECO:0000313" key="2">
    <source>
        <dbReference type="EMBL" id="KAE9964840.1"/>
    </source>
</evidence>
<sequence length="375" mass="42100">MAYNTRKSRSAFLAASVPCENNDKKDRVDSQADEAPPSEKCPFCWGMLDANVDPEMRCTGGPPIQLACCKKAYGLECFEEAISSPQTNICPCCRRRMWMGDVRERFRDAWLEVTGPRWALFLSWRYVTAAMALSLSFVNFRASIDRSDAVEDGLSHLMSELPIARLQSSGILIISLGLAMTTFHYYLSLLNLYAQLADGWYVMPVDPLPAGDQHVNGTAHAEMSVKTVLKVIGKGVLMVGEVVLTVVRQEWHRLGHMGKAAVFMMASLQVIALLFPDSPGTNFLAEILTAMAFWKILLIKIEWHGLQPLHFRCLWIIVPIATYFAQYRLWPLEFQTGLHDYSYVFASRGPSPALLVFVSTLYDVGKAYKRIAKQA</sequence>